<dbReference type="eggNOG" id="ENOG5031DVU">
    <property type="taxonomic scope" value="Bacteria"/>
</dbReference>
<evidence type="ECO:0000313" key="3">
    <source>
        <dbReference type="Proteomes" id="UP000030832"/>
    </source>
</evidence>
<dbReference type="Gene3D" id="3.30.1340.10">
    <property type="entry name" value="HPr-like"/>
    <property type="match status" value="1"/>
</dbReference>
<proteinExistence type="predicted"/>
<dbReference type="STRING" id="333138.LQ50_10675"/>
<organism evidence="2 3">
    <name type="scientific">Halalkalibacter okhensis</name>
    <dbReference type="NCBI Taxonomy" id="333138"/>
    <lineage>
        <taxon>Bacteria</taxon>
        <taxon>Bacillati</taxon>
        <taxon>Bacillota</taxon>
        <taxon>Bacilli</taxon>
        <taxon>Bacillales</taxon>
        <taxon>Bacillaceae</taxon>
        <taxon>Halalkalibacter</taxon>
    </lineage>
</organism>
<comment type="caution">
    <text evidence="2">The sequence shown here is derived from an EMBL/GenBank/DDBJ whole genome shotgun (WGS) entry which is preliminary data.</text>
</comment>
<keyword evidence="3" id="KW-1185">Reference proteome</keyword>
<dbReference type="SUPFAM" id="SSF55594">
    <property type="entry name" value="HPr-like"/>
    <property type="match status" value="1"/>
</dbReference>
<dbReference type="AlphaFoldDB" id="A0A0B0IJF5"/>
<evidence type="ECO:0000313" key="2">
    <source>
        <dbReference type="EMBL" id="KHF40199.1"/>
    </source>
</evidence>
<dbReference type="OrthoDB" id="2051287at2"/>
<gene>
    <name evidence="2" type="ORF">LQ50_10675</name>
</gene>
<sequence>MRVKILQPILAETASQIVNKASEFPETILIKKDHWEVDAKSLLGLLAIALKPNQEIELEVHNSNESEEAIEALLSTGLFQKV</sequence>
<dbReference type="Pfam" id="PF00381">
    <property type="entry name" value="PTS-HPr"/>
    <property type="match status" value="1"/>
</dbReference>
<dbReference type="EMBL" id="JRJU01000011">
    <property type="protein sequence ID" value="KHF40199.1"/>
    <property type="molecule type" value="Genomic_DNA"/>
</dbReference>
<dbReference type="InterPro" id="IPR035895">
    <property type="entry name" value="HPr-like_sf"/>
</dbReference>
<reference evidence="2 3" key="1">
    <citation type="submission" date="2014-09" db="EMBL/GenBank/DDBJ databases">
        <title>Genome sequencing and annotation of Bacillus Okhensis strain Kh10-101T.</title>
        <authorList>
            <person name="Prakash J.S."/>
        </authorList>
    </citation>
    <scope>NUCLEOTIDE SEQUENCE [LARGE SCALE GENOMIC DNA]</scope>
    <source>
        <strain evidence="3">Kh10-101T</strain>
    </source>
</reference>
<dbReference type="PROSITE" id="PS51350">
    <property type="entry name" value="PTS_HPR_DOM"/>
    <property type="match status" value="1"/>
</dbReference>
<dbReference type="InterPro" id="IPR000032">
    <property type="entry name" value="HPr-like"/>
</dbReference>
<accession>A0A0B0IJF5</accession>
<protein>
    <submittedName>
        <fullName evidence="2">PTS sorbose transporter subunit IIC</fullName>
    </submittedName>
</protein>
<dbReference type="RefSeq" id="WP_034628749.1">
    <property type="nucleotide sequence ID" value="NZ_JRJU01000011.1"/>
</dbReference>
<dbReference type="Proteomes" id="UP000030832">
    <property type="component" value="Unassembled WGS sequence"/>
</dbReference>
<feature type="domain" description="HPr" evidence="1">
    <location>
        <begin position="1"/>
        <end position="82"/>
    </location>
</feature>
<name>A0A0B0IJF5_9BACI</name>
<evidence type="ECO:0000259" key="1">
    <source>
        <dbReference type="PROSITE" id="PS51350"/>
    </source>
</evidence>